<dbReference type="CDD" id="cd22160">
    <property type="entry name" value="F-box_AtFBL13-like"/>
    <property type="match status" value="1"/>
</dbReference>
<evidence type="ECO:0000259" key="1">
    <source>
        <dbReference type="PROSITE" id="PS50181"/>
    </source>
</evidence>
<dbReference type="PANTHER" id="PTHR31293">
    <property type="entry name" value="RNI-LIKE SUPERFAMILY PROTEIN"/>
    <property type="match status" value="1"/>
</dbReference>
<proteinExistence type="predicted"/>
<dbReference type="InterPro" id="IPR055294">
    <property type="entry name" value="FBL60-like"/>
</dbReference>
<dbReference type="Gramene" id="rna34355">
    <property type="protein sequence ID" value="RHN50102.1"/>
    <property type="gene ID" value="gene34355"/>
</dbReference>
<dbReference type="InterPro" id="IPR001810">
    <property type="entry name" value="F-box_dom"/>
</dbReference>
<sequence length="369" mass="42191">MAPTRKGTDRISDLPDEILHHILSFLPSSQIALTSLLSKRWNPLWLTIPNADRISALRVELLCRILSRLPTKQIFVASLLSRRWRLLRQRILDINLDDMEGDHNQDTYILYSEAHSSATPIYLPNNILCSTLVVLNLNGNGVLTIDCVYESYTNLPNLEKLHMTKVHFLKLKYLIQILSVCPLLEDLLIKNVTTNDDNDTLDALTKQRDKLLKPFPKLLKAHISDSSSISSFLPLKLFYNVEFLRAQVAVQTPLKLFDYVAPVQTSEQQDTTQFFNLTHMELSFEKEDEEYYHWDWLKKFIRACPSLQSIVIHKIVGGGVGYGLSGDDHNSLHPQFVPNCNAFDHCNKSSLLEILEARKVSFTEISSSK</sequence>
<dbReference type="Pfam" id="PF00646">
    <property type="entry name" value="F-box"/>
    <property type="match status" value="2"/>
</dbReference>
<dbReference type="Gene3D" id="1.20.1280.50">
    <property type="match status" value="2"/>
</dbReference>
<dbReference type="SUPFAM" id="SSF81383">
    <property type="entry name" value="F-box domain"/>
    <property type="match status" value="2"/>
</dbReference>
<name>A0A396H9Y2_MEDTR</name>
<protein>
    <submittedName>
        <fullName evidence="2">Putative F-box domain, leucine-rich repeat domain, L domain-containing protein</fullName>
    </submittedName>
</protein>
<evidence type="ECO:0000313" key="3">
    <source>
        <dbReference type="Proteomes" id="UP000265566"/>
    </source>
</evidence>
<dbReference type="Proteomes" id="UP000265566">
    <property type="component" value="Chromosome 6"/>
</dbReference>
<feature type="domain" description="F-box" evidence="1">
    <location>
        <begin position="51"/>
        <end position="99"/>
    </location>
</feature>
<comment type="caution">
    <text evidence="2">The sequence shown here is derived from an EMBL/GenBank/DDBJ whole genome shotgun (WGS) entry which is preliminary data.</text>
</comment>
<dbReference type="PANTHER" id="PTHR31293:SF12">
    <property type="entry name" value="RNI-LIKE SUPERFAMILY PROTEIN"/>
    <property type="match status" value="1"/>
</dbReference>
<dbReference type="AlphaFoldDB" id="A0A396H9Y2"/>
<gene>
    <name evidence="2" type="ORF">MtrunA17_Chr6g0453781</name>
</gene>
<dbReference type="InterPro" id="IPR053781">
    <property type="entry name" value="F-box_AtFBL13-like"/>
</dbReference>
<feature type="domain" description="F-box" evidence="1">
    <location>
        <begin position="8"/>
        <end position="44"/>
    </location>
</feature>
<dbReference type="EMBL" id="PSQE01000006">
    <property type="protein sequence ID" value="RHN50102.1"/>
    <property type="molecule type" value="Genomic_DNA"/>
</dbReference>
<evidence type="ECO:0000313" key="2">
    <source>
        <dbReference type="EMBL" id="RHN50102.1"/>
    </source>
</evidence>
<dbReference type="SUPFAM" id="SSF52047">
    <property type="entry name" value="RNI-like"/>
    <property type="match status" value="1"/>
</dbReference>
<accession>A0A396H9Y2</accession>
<dbReference type="InterPro" id="IPR036047">
    <property type="entry name" value="F-box-like_dom_sf"/>
</dbReference>
<dbReference type="PROSITE" id="PS50181">
    <property type="entry name" value="FBOX"/>
    <property type="match status" value="2"/>
</dbReference>
<organism evidence="2 3">
    <name type="scientific">Medicago truncatula</name>
    <name type="common">Barrel medic</name>
    <name type="synonym">Medicago tribuloides</name>
    <dbReference type="NCBI Taxonomy" id="3880"/>
    <lineage>
        <taxon>Eukaryota</taxon>
        <taxon>Viridiplantae</taxon>
        <taxon>Streptophyta</taxon>
        <taxon>Embryophyta</taxon>
        <taxon>Tracheophyta</taxon>
        <taxon>Spermatophyta</taxon>
        <taxon>Magnoliopsida</taxon>
        <taxon>eudicotyledons</taxon>
        <taxon>Gunneridae</taxon>
        <taxon>Pentapetalae</taxon>
        <taxon>rosids</taxon>
        <taxon>fabids</taxon>
        <taxon>Fabales</taxon>
        <taxon>Fabaceae</taxon>
        <taxon>Papilionoideae</taxon>
        <taxon>50 kb inversion clade</taxon>
        <taxon>NPAAA clade</taxon>
        <taxon>Hologalegina</taxon>
        <taxon>IRL clade</taxon>
        <taxon>Trifolieae</taxon>
        <taxon>Medicago</taxon>
    </lineage>
</organism>
<reference evidence="3" key="1">
    <citation type="journal article" date="2018" name="Nat. Plants">
        <title>Whole-genome landscape of Medicago truncatula symbiotic genes.</title>
        <authorList>
            <person name="Pecrix Y."/>
            <person name="Staton S.E."/>
            <person name="Sallet E."/>
            <person name="Lelandais-Briere C."/>
            <person name="Moreau S."/>
            <person name="Carrere S."/>
            <person name="Blein T."/>
            <person name="Jardinaud M.F."/>
            <person name="Latrasse D."/>
            <person name="Zouine M."/>
            <person name="Zahm M."/>
            <person name="Kreplak J."/>
            <person name="Mayjonade B."/>
            <person name="Satge C."/>
            <person name="Perez M."/>
            <person name="Cauet S."/>
            <person name="Marande W."/>
            <person name="Chantry-Darmon C."/>
            <person name="Lopez-Roques C."/>
            <person name="Bouchez O."/>
            <person name="Berard A."/>
            <person name="Debelle F."/>
            <person name="Munos S."/>
            <person name="Bendahmane A."/>
            <person name="Berges H."/>
            <person name="Niebel A."/>
            <person name="Buitink J."/>
            <person name="Frugier F."/>
            <person name="Benhamed M."/>
            <person name="Crespi M."/>
            <person name="Gouzy J."/>
            <person name="Gamas P."/>
        </authorList>
    </citation>
    <scope>NUCLEOTIDE SEQUENCE [LARGE SCALE GENOMIC DNA]</scope>
    <source>
        <strain evidence="3">cv. Jemalong A17</strain>
    </source>
</reference>
<dbReference type="SMART" id="SM00256">
    <property type="entry name" value="FBOX"/>
    <property type="match status" value="2"/>
</dbReference>